<dbReference type="GO" id="GO:0022623">
    <property type="term" value="C:proteasome-activating nucleotidase complex"/>
    <property type="evidence" value="ECO:0007669"/>
    <property type="project" value="UniProtKB-UniRule"/>
</dbReference>
<dbReference type="InterPro" id="IPR027417">
    <property type="entry name" value="P-loop_NTPase"/>
</dbReference>
<keyword evidence="8 9" id="KW-0143">Chaperone</keyword>
<dbReference type="PANTHER" id="PTHR23073">
    <property type="entry name" value="26S PROTEASOME REGULATORY SUBUNIT"/>
    <property type="match status" value="1"/>
</dbReference>
<dbReference type="GO" id="GO:0005737">
    <property type="term" value="C:cytoplasm"/>
    <property type="evidence" value="ECO:0007669"/>
    <property type="project" value="UniProtKB-SubCell"/>
</dbReference>
<evidence type="ECO:0000256" key="2">
    <source>
        <dbReference type="ARBA" id="ARBA00006914"/>
    </source>
</evidence>
<dbReference type="InterPro" id="IPR003960">
    <property type="entry name" value="ATPase_AAA_CS"/>
</dbReference>
<evidence type="ECO:0000256" key="10">
    <source>
        <dbReference type="RuleBase" id="RU003651"/>
    </source>
</evidence>
<evidence type="ECO:0000256" key="3">
    <source>
        <dbReference type="ARBA" id="ARBA00022490"/>
    </source>
</evidence>
<dbReference type="Pfam" id="PF00004">
    <property type="entry name" value="AAA"/>
    <property type="match status" value="1"/>
</dbReference>
<dbReference type="AlphaFoldDB" id="A0A832YYT2"/>
<gene>
    <name evidence="9" type="primary">pan</name>
    <name evidence="12" type="ORF">EYH02_05050</name>
</gene>
<evidence type="ECO:0000313" key="13">
    <source>
        <dbReference type="Proteomes" id="UP000605805"/>
    </source>
</evidence>
<evidence type="ECO:0000256" key="7">
    <source>
        <dbReference type="ARBA" id="ARBA00023054"/>
    </source>
</evidence>
<sequence>MTSESGSEYVDYTRYLELRVRELEMEVAHLRGLIAKYREELEYYKGQVEKLMAPPLIEATLIDLLPDGRAVVKSSTGPTLIVHVLDTVDRSKLRPGATVALNQRGSAIVEVLPTHEDPYVRALEVIERPNVTYDDIGGLEKQIEELREVVELPLVNPDLFRSMGIEPPKGVLLYGPPGCGKTLLAKAVAHESKATFIRLIASELAQKFIGEGARLVREVFALARKKAPSIILIDEIDAIGAKRLDVGTSGEREIHRTLTQLLAELDGFDPLDNVKVIATTNRIDILDPALLRPGRFDKIIEVPLPNLRGRYEIFKVHTRRMPLAEDVDLYTLARLTEGATGADIKAICTEAGLNAIRERRRIVVMDDFLKAIDKVLKKRYRPYASRNPYAEGNNKSSLWM</sequence>
<dbReference type="Proteomes" id="UP000605805">
    <property type="component" value="Unassembled WGS sequence"/>
</dbReference>
<keyword evidence="5 9" id="KW-0067">ATP-binding</keyword>
<dbReference type="PROSITE" id="PS00674">
    <property type="entry name" value="AAA"/>
    <property type="match status" value="1"/>
</dbReference>
<dbReference type="GO" id="GO:0043335">
    <property type="term" value="P:protein unfolding"/>
    <property type="evidence" value="ECO:0007669"/>
    <property type="project" value="UniProtKB-UniRule"/>
</dbReference>
<evidence type="ECO:0000256" key="8">
    <source>
        <dbReference type="ARBA" id="ARBA00023186"/>
    </source>
</evidence>
<comment type="subcellular location">
    <subcellularLocation>
        <location evidence="1 9">Cytoplasm</location>
    </subcellularLocation>
</comment>
<dbReference type="NCBIfam" id="NF003069">
    <property type="entry name" value="PRK03992.1"/>
    <property type="match status" value="1"/>
</dbReference>
<comment type="domain">
    <text evidence="9">Consists of three main regions, an N-terminal coiled-coil domain that may assist in substrate recognition, an interdomain involved in PAN hexamerization, and a C-terminal ATPase domain of the AAA type.</text>
</comment>
<dbReference type="Gene3D" id="3.40.50.300">
    <property type="entry name" value="P-loop containing nucleotide triphosphate hydrolases"/>
    <property type="match status" value="1"/>
</dbReference>
<dbReference type="GO" id="GO:0010498">
    <property type="term" value="P:proteasomal protein catabolic process"/>
    <property type="evidence" value="ECO:0007669"/>
    <property type="project" value="UniProtKB-UniRule"/>
</dbReference>
<dbReference type="NCBIfam" id="TIGR01242">
    <property type="entry name" value="proteasome-activating nucleotidase"/>
    <property type="match status" value="1"/>
</dbReference>
<dbReference type="HAMAP" id="MF_00553">
    <property type="entry name" value="PAN"/>
    <property type="match status" value="1"/>
</dbReference>
<evidence type="ECO:0000256" key="9">
    <source>
        <dbReference type="HAMAP-Rule" id="MF_00553"/>
    </source>
</evidence>
<name>A0A832YYT2_9CREN</name>
<dbReference type="GO" id="GO:0005524">
    <property type="term" value="F:ATP binding"/>
    <property type="evidence" value="ECO:0007669"/>
    <property type="project" value="UniProtKB-UniRule"/>
</dbReference>
<evidence type="ECO:0000259" key="11">
    <source>
        <dbReference type="SMART" id="SM00382"/>
    </source>
</evidence>
<comment type="subunit">
    <text evidence="9">Homohexamer. The hexameric complex has a two-ring architecture resembling a top hat that caps the 20S proteasome core at one or both ends. Upon ATP-binding, the C-terminus of PAN interacts with the alpha-rings of the proteasome core by binding to the intersubunit pockets.</text>
</comment>
<evidence type="ECO:0000313" key="12">
    <source>
        <dbReference type="EMBL" id="HIP57416.1"/>
    </source>
</evidence>
<evidence type="ECO:0000256" key="5">
    <source>
        <dbReference type="ARBA" id="ARBA00022840"/>
    </source>
</evidence>
<comment type="function">
    <text evidence="9">ATPase which is responsible for recognizing, binding, unfolding and translocation of substrate proteins into the archaeal 20S proteasome core particle. Is essential for opening the gate of the 20S proteasome via an interaction with its C-terminus, thereby allowing substrate entry and access to the site of proteolysis. Thus, the C-termini of the proteasomal ATPase function like a 'key in a lock' to induce gate opening and therefore regulate proteolysis. Unfolding activity requires energy from ATP hydrolysis, whereas ATP binding alone promotes ATPase-20S proteasome association which triggers gate opening, and supports translocation of unfolded substrates.</text>
</comment>
<dbReference type="SMART" id="SM00382">
    <property type="entry name" value="AAA"/>
    <property type="match status" value="1"/>
</dbReference>
<comment type="similarity">
    <text evidence="2 9 10">Belongs to the AAA ATPase family.</text>
</comment>
<dbReference type="EMBL" id="DQTV01000097">
    <property type="protein sequence ID" value="HIP57416.1"/>
    <property type="molecule type" value="Genomic_DNA"/>
</dbReference>
<dbReference type="InterPro" id="IPR041569">
    <property type="entry name" value="AAA_lid_3"/>
</dbReference>
<keyword evidence="6 9" id="KW-0647">Proteasome</keyword>
<dbReference type="SUPFAM" id="SSF52540">
    <property type="entry name" value="P-loop containing nucleoside triphosphate hydrolases"/>
    <property type="match status" value="1"/>
</dbReference>
<evidence type="ECO:0000256" key="6">
    <source>
        <dbReference type="ARBA" id="ARBA00022942"/>
    </source>
</evidence>
<dbReference type="FunFam" id="1.10.8.60:FF:000006">
    <property type="entry name" value="26S protease regulatory subunit 8"/>
    <property type="match status" value="1"/>
</dbReference>
<dbReference type="FunFam" id="3.40.50.300:FF:000030">
    <property type="entry name" value="26S protease regulatory subunit 8"/>
    <property type="match status" value="1"/>
</dbReference>
<dbReference type="InterPro" id="IPR032501">
    <property type="entry name" value="Prot_ATP_ID_OB_2nd"/>
</dbReference>
<proteinExistence type="inferred from homology"/>
<dbReference type="Pfam" id="PF16450">
    <property type="entry name" value="Prot_ATP_ID_OB_C"/>
    <property type="match status" value="1"/>
</dbReference>
<dbReference type="InterPro" id="IPR023501">
    <property type="entry name" value="Nucleotidase_PAN"/>
</dbReference>
<dbReference type="InterPro" id="IPR050221">
    <property type="entry name" value="26S_Proteasome_ATPase"/>
</dbReference>
<feature type="binding site" evidence="9">
    <location>
        <position position="317"/>
    </location>
    <ligand>
        <name>ATP</name>
        <dbReference type="ChEBI" id="CHEBI:30616"/>
    </ligand>
</feature>
<organism evidence="12 13">
    <name type="scientific">Ignisphaera aggregans</name>
    <dbReference type="NCBI Taxonomy" id="334771"/>
    <lineage>
        <taxon>Archaea</taxon>
        <taxon>Thermoproteota</taxon>
        <taxon>Thermoprotei</taxon>
        <taxon>Desulfurococcales</taxon>
        <taxon>Desulfurococcaceae</taxon>
        <taxon>Ignisphaera</taxon>
    </lineage>
</organism>
<comment type="caution">
    <text evidence="12">The sequence shown here is derived from an EMBL/GenBank/DDBJ whole genome shotgun (WGS) entry which is preliminary data.</text>
</comment>
<feature type="binding site" evidence="9">
    <location>
        <begin position="178"/>
        <end position="183"/>
    </location>
    <ligand>
        <name>ATP</name>
        <dbReference type="ChEBI" id="CHEBI:30616"/>
    </ligand>
</feature>
<evidence type="ECO:0000256" key="4">
    <source>
        <dbReference type="ARBA" id="ARBA00022741"/>
    </source>
</evidence>
<keyword evidence="3 9" id="KW-0963">Cytoplasm</keyword>
<dbReference type="Pfam" id="PF17862">
    <property type="entry name" value="AAA_lid_3"/>
    <property type="match status" value="1"/>
</dbReference>
<dbReference type="GO" id="GO:0016887">
    <property type="term" value="F:ATP hydrolysis activity"/>
    <property type="evidence" value="ECO:0007669"/>
    <property type="project" value="UniProtKB-UniRule"/>
</dbReference>
<dbReference type="InterPro" id="IPR003959">
    <property type="entry name" value="ATPase_AAA_core"/>
</dbReference>
<accession>A0A832YYT2</accession>
<evidence type="ECO:0000256" key="1">
    <source>
        <dbReference type="ARBA" id="ARBA00004496"/>
    </source>
</evidence>
<dbReference type="Gene3D" id="2.40.50.140">
    <property type="entry name" value="Nucleic acid-binding proteins"/>
    <property type="match status" value="1"/>
</dbReference>
<dbReference type="InterPro" id="IPR012340">
    <property type="entry name" value="NA-bd_OB-fold"/>
</dbReference>
<protein>
    <recommendedName>
        <fullName evidence="9">Proteasome-activating nucleotidase</fullName>
        <shortName evidence="9">PAN</shortName>
    </recommendedName>
    <alternativeName>
        <fullName evidence="9">Proteasomal ATPase</fullName>
    </alternativeName>
    <alternativeName>
        <fullName evidence="9">Proteasome regulatory ATPase</fullName>
    </alternativeName>
    <alternativeName>
        <fullName evidence="9">Proteasome regulatory particle</fullName>
    </alternativeName>
</protein>
<dbReference type="Gene3D" id="1.10.8.60">
    <property type="match status" value="1"/>
</dbReference>
<keyword evidence="4 9" id="KW-0547">Nucleotide-binding</keyword>
<keyword evidence="7" id="KW-0175">Coiled coil</keyword>
<dbReference type="InterPro" id="IPR003593">
    <property type="entry name" value="AAA+_ATPase"/>
</dbReference>
<feature type="domain" description="AAA+ ATPase" evidence="11">
    <location>
        <begin position="167"/>
        <end position="306"/>
    </location>
</feature>
<reference evidence="12" key="1">
    <citation type="journal article" date="2020" name="ISME J.">
        <title>Gammaproteobacteria mediating utilization of methyl-, sulfur- and petroleum organic compounds in deep ocean hydrothermal plumes.</title>
        <authorList>
            <person name="Zhou Z."/>
            <person name="Liu Y."/>
            <person name="Pan J."/>
            <person name="Cron B.R."/>
            <person name="Toner B.M."/>
            <person name="Anantharaman K."/>
            <person name="Breier J.A."/>
            <person name="Dick G.J."/>
            <person name="Li M."/>
        </authorList>
    </citation>
    <scope>NUCLEOTIDE SEQUENCE</scope>
    <source>
        <strain evidence="12">SZUA-1435</strain>
    </source>
</reference>